<keyword evidence="2 5" id="KW-0812">Transmembrane</keyword>
<evidence type="ECO:0000256" key="2">
    <source>
        <dbReference type="ARBA" id="ARBA00022692"/>
    </source>
</evidence>
<feature type="transmembrane region" description="Helical" evidence="5">
    <location>
        <begin position="255"/>
        <end position="273"/>
    </location>
</feature>
<evidence type="ECO:0000256" key="1">
    <source>
        <dbReference type="ARBA" id="ARBA00004141"/>
    </source>
</evidence>
<feature type="transmembrane region" description="Helical" evidence="5">
    <location>
        <begin position="61"/>
        <end position="80"/>
    </location>
</feature>
<evidence type="ECO:0000313" key="6">
    <source>
        <dbReference type="EMBL" id="AGK57910.1"/>
    </source>
</evidence>
<sequence>MSMLAAVSGDNLAGLLLLLAAAGLLGGFLSGLLGIGGGGVLVPVLYEVFGVVGVPENVRMHVTLGTTLGVIAPTVLRSFAAFRARGTVDMQIVRRMGPWIFIGVTVGILIADHASSVALRWVWVVFGTALAIKMALGRDDWRIADDLPRPPLLEGAAFGIGTISTLMGIGGASFTVPLLTLYGRPILQAVATATGLGPIIAIPGLVGYVLSGWGEPGLPPLSLGYVNAGALLIAPLGVFAAPYGVRMAHSIPKRALELAFAAFLACVALRFLMTLI</sequence>
<name>N0BCR2_9HYPH</name>
<gene>
    <name evidence="6" type="ORF">HYPDE_31178</name>
</gene>
<evidence type="ECO:0000256" key="3">
    <source>
        <dbReference type="ARBA" id="ARBA00022989"/>
    </source>
</evidence>
<keyword evidence="5" id="KW-1003">Cell membrane</keyword>
<evidence type="ECO:0000256" key="4">
    <source>
        <dbReference type="ARBA" id="ARBA00023136"/>
    </source>
</evidence>
<dbReference type="Pfam" id="PF01925">
    <property type="entry name" value="TauE"/>
    <property type="match status" value="1"/>
</dbReference>
<feature type="transmembrane region" description="Helical" evidence="5">
    <location>
        <begin position="12"/>
        <end position="29"/>
    </location>
</feature>
<comment type="subcellular location">
    <subcellularLocation>
        <location evidence="5">Cell membrane</location>
        <topology evidence="5">Multi-pass membrane protein</topology>
    </subcellularLocation>
    <subcellularLocation>
        <location evidence="1">Membrane</location>
        <topology evidence="1">Multi-pass membrane protein</topology>
    </subcellularLocation>
</comment>
<dbReference type="STRING" id="670307.HYPDE_31178"/>
<keyword evidence="7" id="KW-1185">Reference proteome</keyword>
<dbReference type="InterPro" id="IPR002781">
    <property type="entry name" value="TM_pro_TauE-like"/>
</dbReference>
<organism evidence="6 7">
    <name type="scientific">Hyphomicrobium denitrificans 1NES1</name>
    <dbReference type="NCBI Taxonomy" id="670307"/>
    <lineage>
        <taxon>Bacteria</taxon>
        <taxon>Pseudomonadati</taxon>
        <taxon>Pseudomonadota</taxon>
        <taxon>Alphaproteobacteria</taxon>
        <taxon>Hyphomicrobiales</taxon>
        <taxon>Hyphomicrobiaceae</taxon>
        <taxon>Hyphomicrobium</taxon>
    </lineage>
</organism>
<evidence type="ECO:0000313" key="7">
    <source>
        <dbReference type="Proteomes" id="UP000005952"/>
    </source>
</evidence>
<feature type="transmembrane region" description="Helical" evidence="5">
    <location>
        <begin position="189"/>
        <end position="210"/>
    </location>
</feature>
<feature type="transmembrane region" description="Helical" evidence="5">
    <location>
        <begin position="92"/>
        <end position="111"/>
    </location>
</feature>
<protein>
    <recommendedName>
        <fullName evidence="5">Probable membrane transporter protein</fullName>
    </recommendedName>
</protein>
<dbReference type="eggNOG" id="COG0730">
    <property type="taxonomic scope" value="Bacteria"/>
</dbReference>
<reference evidence="6 7" key="1">
    <citation type="journal article" date="2013" name="Genome Announc.">
        <title>Genome sequences for three denitrifying bacterial strains isolated from a uranium- and nitrate-contaminated subsurface environment.</title>
        <authorList>
            <person name="Venkatramanan R."/>
            <person name="Prakash O."/>
            <person name="Woyke T."/>
            <person name="Chain P."/>
            <person name="Goodwin L.A."/>
            <person name="Watson D."/>
            <person name="Brooks S."/>
            <person name="Kostka J.E."/>
            <person name="Green S.J."/>
        </authorList>
    </citation>
    <scope>NUCLEOTIDE SEQUENCE [LARGE SCALE GENOMIC DNA]</scope>
    <source>
        <strain evidence="6 7">1NES1</strain>
    </source>
</reference>
<dbReference type="Proteomes" id="UP000005952">
    <property type="component" value="Chromosome"/>
</dbReference>
<dbReference type="HOGENOM" id="CLU_045498_6_0_5"/>
<dbReference type="PANTHER" id="PTHR43483:SF3">
    <property type="entry name" value="MEMBRANE TRANSPORTER PROTEIN HI_0806-RELATED"/>
    <property type="match status" value="1"/>
</dbReference>
<dbReference type="EMBL" id="CP005587">
    <property type="protein sequence ID" value="AGK57910.1"/>
    <property type="molecule type" value="Genomic_DNA"/>
</dbReference>
<keyword evidence="4 5" id="KW-0472">Membrane</keyword>
<proteinExistence type="inferred from homology"/>
<feature type="transmembrane region" description="Helical" evidence="5">
    <location>
        <begin position="156"/>
        <end position="182"/>
    </location>
</feature>
<accession>N0BCR2</accession>
<keyword evidence="3 5" id="KW-1133">Transmembrane helix</keyword>
<evidence type="ECO:0000256" key="5">
    <source>
        <dbReference type="RuleBase" id="RU363041"/>
    </source>
</evidence>
<dbReference type="PANTHER" id="PTHR43483">
    <property type="entry name" value="MEMBRANE TRANSPORTER PROTEIN HI_0806-RELATED"/>
    <property type="match status" value="1"/>
</dbReference>
<dbReference type="AlphaFoldDB" id="N0BCR2"/>
<feature type="transmembrane region" description="Helical" evidence="5">
    <location>
        <begin position="222"/>
        <end position="243"/>
    </location>
</feature>
<comment type="similarity">
    <text evidence="5">Belongs to the 4-toluene sulfonate uptake permease (TSUP) (TC 2.A.102) family.</text>
</comment>
<dbReference type="KEGG" id="hdt:HYPDE_31178"/>
<dbReference type="GO" id="GO:0005886">
    <property type="term" value="C:plasma membrane"/>
    <property type="evidence" value="ECO:0007669"/>
    <property type="project" value="UniProtKB-SubCell"/>
</dbReference>